<accession>A0A3N3DZW4</accession>
<evidence type="ECO:0000313" key="2">
    <source>
        <dbReference type="Proteomes" id="UP000278792"/>
    </source>
</evidence>
<dbReference type="AlphaFoldDB" id="A0A3N3DZW4"/>
<comment type="caution">
    <text evidence="1">The sequence shown here is derived from an EMBL/GenBank/DDBJ whole genome shotgun (WGS) entry which is preliminary data.</text>
</comment>
<sequence>MSALDEFYQWITTSPNLIEHHDLFCDLTTLNSQPLANNAVYSGNQRLGFIYQHLCTQAFANSANYQVLAEEIQLSEQGRTLGAIDLIVRNKLEQKNEHWEVAVKFYLLHNGNWFGPNAHDQLETKLPRMLSHQLAMSTTAQFHQQHPELEVATHHLLMQGRLYINPFSSEPTPTHCLEYPLNSSQISGYWCHYSQAHQIQETLYELPKIRWATGKTPDATIIKPNPERFIHAQTDSGQFWFVVPDVWPGRNA</sequence>
<gene>
    <name evidence="1" type="ORF">EGH82_11660</name>
</gene>
<dbReference type="Proteomes" id="UP000278792">
    <property type="component" value="Unassembled WGS sequence"/>
</dbReference>
<organism evidence="1 2">
    <name type="scientific">Vibrio ponticus</name>
    <dbReference type="NCBI Taxonomy" id="265668"/>
    <lineage>
        <taxon>Bacteria</taxon>
        <taxon>Pseudomonadati</taxon>
        <taxon>Pseudomonadota</taxon>
        <taxon>Gammaproteobacteria</taxon>
        <taxon>Vibrionales</taxon>
        <taxon>Vibrionaceae</taxon>
        <taxon>Vibrio</taxon>
    </lineage>
</organism>
<proteinExistence type="predicted"/>
<dbReference type="RefSeq" id="WP_123782205.1">
    <property type="nucleotide sequence ID" value="NZ_RKIK01000030.1"/>
</dbReference>
<dbReference type="Pfam" id="PF08907">
    <property type="entry name" value="DUF1853"/>
    <property type="match status" value="1"/>
</dbReference>
<reference evidence="1 2" key="1">
    <citation type="submission" date="2018-11" db="EMBL/GenBank/DDBJ databases">
        <title>Vibrio ponticus strain CAIM 1751 pathogenic for the snapper Lutjanus guttatus.</title>
        <authorList>
            <person name="Soto-Rodriguez S."/>
            <person name="Lozano-Olvera R."/>
            <person name="Gomez-Gil B."/>
        </authorList>
    </citation>
    <scope>NUCLEOTIDE SEQUENCE [LARGE SCALE GENOMIC DNA]</scope>
    <source>
        <strain evidence="1 2">CAIM 1751</strain>
    </source>
</reference>
<protein>
    <submittedName>
        <fullName evidence="1">DUF1853 family protein</fullName>
    </submittedName>
</protein>
<dbReference type="InterPro" id="IPR015003">
    <property type="entry name" value="DUF1853"/>
</dbReference>
<name>A0A3N3DZW4_9VIBR</name>
<dbReference type="EMBL" id="RKIK01000030">
    <property type="protein sequence ID" value="ROV59909.1"/>
    <property type="molecule type" value="Genomic_DNA"/>
</dbReference>
<evidence type="ECO:0000313" key="1">
    <source>
        <dbReference type="EMBL" id="ROV59909.1"/>
    </source>
</evidence>